<name>A0A167UQQ6_9AGAM</name>
<evidence type="ECO:0000256" key="5">
    <source>
        <dbReference type="ARBA" id="ARBA00022776"/>
    </source>
</evidence>
<accession>A0A167UQQ6</accession>
<protein>
    <submittedName>
        <fullName evidence="11">Mis12-domain-containing protein</fullName>
    </submittedName>
</protein>
<dbReference type="OrthoDB" id="1884855at2759"/>
<proteinExistence type="inferred from homology"/>
<evidence type="ECO:0000256" key="8">
    <source>
        <dbReference type="ARBA" id="ARBA00023306"/>
    </source>
</evidence>
<dbReference type="AlphaFoldDB" id="A0A167UQQ6"/>
<evidence type="ECO:0000256" key="3">
    <source>
        <dbReference type="ARBA" id="ARBA00022454"/>
    </source>
</evidence>
<dbReference type="GO" id="GO:0000444">
    <property type="term" value="C:MIS12/MIND type complex"/>
    <property type="evidence" value="ECO:0007669"/>
    <property type="project" value="TreeGrafter"/>
</dbReference>
<evidence type="ECO:0000256" key="9">
    <source>
        <dbReference type="ARBA" id="ARBA00023328"/>
    </source>
</evidence>
<dbReference type="EMBL" id="KV417948">
    <property type="protein sequence ID" value="KZP04190.1"/>
    <property type="molecule type" value="Genomic_DNA"/>
</dbReference>
<comment type="subcellular location">
    <subcellularLocation>
        <location evidence="1">Chromosome</location>
        <location evidence="1">Centromere</location>
        <location evidence="1">Kinetochore</location>
    </subcellularLocation>
</comment>
<comment type="similarity">
    <text evidence="2">Belongs to the mis12 family.</text>
</comment>
<keyword evidence="5" id="KW-0498">Mitosis</keyword>
<dbReference type="GO" id="GO:0005634">
    <property type="term" value="C:nucleus"/>
    <property type="evidence" value="ECO:0007669"/>
    <property type="project" value="InterPro"/>
</dbReference>
<dbReference type="GO" id="GO:0000070">
    <property type="term" value="P:mitotic sister chromatid segregation"/>
    <property type="evidence" value="ECO:0007669"/>
    <property type="project" value="TreeGrafter"/>
</dbReference>
<gene>
    <name evidence="11" type="ORF">FIBSPDRAFT_878758</name>
</gene>
<reference evidence="11 12" key="1">
    <citation type="journal article" date="2016" name="Mol. Biol. Evol.">
        <title>Comparative Genomics of Early-Diverging Mushroom-Forming Fungi Provides Insights into the Origins of Lignocellulose Decay Capabilities.</title>
        <authorList>
            <person name="Nagy L.G."/>
            <person name="Riley R."/>
            <person name="Tritt A."/>
            <person name="Adam C."/>
            <person name="Daum C."/>
            <person name="Floudas D."/>
            <person name="Sun H."/>
            <person name="Yadav J.S."/>
            <person name="Pangilinan J."/>
            <person name="Larsson K.H."/>
            <person name="Matsuura K."/>
            <person name="Barry K."/>
            <person name="Labutti K."/>
            <person name="Kuo R."/>
            <person name="Ohm R.A."/>
            <person name="Bhattacharya S.S."/>
            <person name="Shirouzu T."/>
            <person name="Yoshinaga Y."/>
            <person name="Martin F.M."/>
            <person name="Grigoriev I.V."/>
            <person name="Hibbett D.S."/>
        </authorList>
    </citation>
    <scope>NUCLEOTIDE SEQUENCE [LARGE SCALE GENOMIC DNA]</scope>
    <source>
        <strain evidence="11 12">CBS 109695</strain>
    </source>
</reference>
<feature type="coiled-coil region" evidence="10">
    <location>
        <begin position="126"/>
        <end position="153"/>
    </location>
</feature>
<keyword evidence="9" id="KW-0137">Centromere</keyword>
<dbReference type="PANTHER" id="PTHR14527:SF2">
    <property type="entry name" value="PROTEIN MIS12 HOMOLOG"/>
    <property type="match status" value="1"/>
</dbReference>
<dbReference type="InterPro" id="IPR008685">
    <property type="entry name" value="Centromere_Mis12"/>
</dbReference>
<dbReference type="Pfam" id="PF05859">
    <property type="entry name" value="Mis12"/>
    <property type="match status" value="1"/>
</dbReference>
<evidence type="ECO:0000256" key="7">
    <source>
        <dbReference type="ARBA" id="ARBA00023054"/>
    </source>
</evidence>
<evidence type="ECO:0000256" key="10">
    <source>
        <dbReference type="SAM" id="Coils"/>
    </source>
</evidence>
<dbReference type="STRING" id="436010.A0A167UQQ6"/>
<dbReference type="PANTHER" id="PTHR14527">
    <property type="entry name" value="PROTEIN MIS12 HOMOLOG"/>
    <property type="match status" value="1"/>
</dbReference>
<evidence type="ECO:0000256" key="2">
    <source>
        <dbReference type="ARBA" id="ARBA00008643"/>
    </source>
</evidence>
<keyword evidence="6" id="KW-0995">Kinetochore</keyword>
<keyword evidence="4" id="KW-0132">Cell division</keyword>
<evidence type="ECO:0000256" key="1">
    <source>
        <dbReference type="ARBA" id="ARBA00004629"/>
    </source>
</evidence>
<evidence type="ECO:0000313" key="11">
    <source>
        <dbReference type="EMBL" id="KZP04190.1"/>
    </source>
</evidence>
<evidence type="ECO:0000256" key="4">
    <source>
        <dbReference type="ARBA" id="ARBA00022618"/>
    </source>
</evidence>
<keyword evidence="3" id="KW-0158">Chromosome</keyword>
<dbReference type="Proteomes" id="UP000076532">
    <property type="component" value="Unassembled WGS sequence"/>
</dbReference>
<keyword evidence="8" id="KW-0131">Cell cycle</keyword>
<evidence type="ECO:0000313" key="12">
    <source>
        <dbReference type="Proteomes" id="UP000076532"/>
    </source>
</evidence>
<dbReference type="GO" id="GO:0051301">
    <property type="term" value="P:cell division"/>
    <property type="evidence" value="ECO:0007669"/>
    <property type="project" value="UniProtKB-KW"/>
</dbReference>
<evidence type="ECO:0000256" key="6">
    <source>
        <dbReference type="ARBA" id="ARBA00022838"/>
    </source>
</evidence>
<keyword evidence="7 10" id="KW-0175">Coiled coil</keyword>
<dbReference type="GO" id="GO:0051382">
    <property type="term" value="P:kinetochore assembly"/>
    <property type="evidence" value="ECO:0007669"/>
    <property type="project" value="TreeGrafter"/>
</dbReference>
<sequence>MSHPAPTAPSILLPEVLGFSPQLLLDDVINSANSAVTASVDGMEMFLLRWADGRAKEGKGKSEDDITQDIEQGLVAFQTLLESHVDIAFDFFELWSLRNIFAVPADLPVVVPHHQGLDLEAPPEKEAELIAEIDDLRRKIDNQQRLKRLYIRAARKSRLQLKHSQSQLEKIMFLRSPQLQILGALPASLTQMCEEVASLPLPDPASLQQPLPDLAKRPWETSKTGYFHWAVGQSLAHSGGDGAQGASAVSRVAEVVQAVGTADQVKSASQPLKQPEGTTR</sequence>
<keyword evidence="12" id="KW-1185">Reference proteome</keyword>
<organism evidence="11 12">
    <name type="scientific">Athelia psychrophila</name>
    <dbReference type="NCBI Taxonomy" id="1759441"/>
    <lineage>
        <taxon>Eukaryota</taxon>
        <taxon>Fungi</taxon>
        <taxon>Dikarya</taxon>
        <taxon>Basidiomycota</taxon>
        <taxon>Agaricomycotina</taxon>
        <taxon>Agaricomycetes</taxon>
        <taxon>Agaricomycetidae</taxon>
        <taxon>Atheliales</taxon>
        <taxon>Atheliaceae</taxon>
        <taxon>Athelia</taxon>
    </lineage>
</organism>